<keyword evidence="1" id="KW-0732">Signal</keyword>
<dbReference type="SUPFAM" id="SSF51695">
    <property type="entry name" value="PLC-like phosphodiesterases"/>
    <property type="match status" value="1"/>
</dbReference>
<dbReference type="Pfam" id="PF03009">
    <property type="entry name" value="GDPD"/>
    <property type="match status" value="1"/>
</dbReference>
<dbReference type="EMBL" id="QSGO01000004">
    <property type="protein sequence ID" value="RHB36506.1"/>
    <property type="molecule type" value="Genomic_DNA"/>
</dbReference>
<dbReference type="PROSITE" id="PS51704">
    <property type="entry name" value="GP_PDE"/>
    <property type="match status" value="1"/>
</dbReference>
<feature type="signal peptide" evidence="1">
    <location>
        <begin position="1"/>
        <end position="23"/>
    </location>
</feature>
<dbReference type="PANTHER" id="PTHR46211">
    <property type="entry name" value="GLYCEROPHOSPHORYL DIESTER PHOSPHODIESTERASE"/>
    <property type="match status" value="1"/>
</dbReference>
<dbReference type="PANTHER" id="PTHR46211:SF1">
    <property type="entry name" value="GLYCEROPHOSPHODIESTER PHOSPHODIESTERASE, CYTOPLASMIC"/>
    <property type="match status" value="1"/>
</dbReference>
<evidence type="ECO:0000259" key="2">
    <source>
        <dbReference type="PROSITE" id="PS51704"/>
    </source>
</evidence>
<protein>
    <submittedName>
        <fullName evidence="3">Glycerophosphodiester phosphodiesterase</fullName>
    </submittedName>
</protein>
<dbReference type="AlphaFoldDB" id="A0A413VSD5"/>
<feature type="domain" description="GP-PDE" evidence="2">
    <location>
        <begin position="25"/>
        <end position="250"/>
    </location>
</feature>
<dbReference type="InterPro" id="IPR030395">
    <property type="entry name" value="GP_PDE_dom"/>
</dbReference>
<accession>A0A413VSD5</accession>
<dbReference type="Proteomes" id="UP000284379">
    <property type="component" value="Unassembled WGS sequence"/>
</dbReference>
<proteinExistence type="predicted"/>
<evidence type="ECO:0000256" key="1">
    <source>
        <dbReference type="SAM" id="SignalP"/>
    </source>
</evidence>
<name>A0A413VSD5_9BACE</name>
<gene>
    <name evidence="3" type="ORF">DW888_07705</name>
</gene>
<dbReference type="GO" id="GO:0006629">
    <property type="term" value="P:lipid metabolic process"/>
    <property type="evidence" value="ECO:0007669"/>
    <property type="project" value="InterPro"/>
</dbReference>
<organism evidence="3 4">
    <name type="scientific">Bacteroides nordii</name>
    <dbReference type="NCBI Taxonomy" id="291645"/>
    <lineage>
        <taxon>Bacteria</taxon>
        <taxon>Pseudomonadati</taxon>
        <taxon>Bacteroidota</taxon>
        <taxon>Bacteroidia</taxon>
        <taxon>Bacteroidales</taxon>
        <taxon>Bacteroidaceae</taxon>
        <taxon>Bacteroides</taxon>
    </lineage>
</organism>
<evidence type="ECO:0000313" key="4">
    <source>
        <dbReference type="Proteomes" id="UP000284379"/>
    </source>
</evidence>
<dbReference type="GO" id="GO:0008081">
    <property type="term" value="F:phosphoric diester hydrolase activity"/>
    <property type="evidence" value="ECO:0007669"/>
    <property type="project" value="InterPro"/>
</dbReference>
<evidence type="ECO:0000313" key="3">
    <source>
        <dbReference type="EMBL" id="RHB36506.1"/>
    </source>
</evidence>
<feature type="chain" id="PRO_5019170381" evidence="1">
    <location>
        <begin position="24"/>
        <end position="255"/>
    </location>
</feature>
<comment type="caution">
    <text evidence="3">The sequence shown here is derived from an EMBL/GenBank/DDBJ whole genome shotgun (WGS) entry which is preliminary data.</text>
</comment>
<dbReference type="InterPro" id="IPR017946">
    <property type="entry name" value="PLC-like_Pdiesterase_TIM-brl"/>
</dbReference>
<dbReference type="RefSeq" id="WP_122201227.1">
    <property type="nucleotide sequence ID" value="NZ_CABJFV010000004.1"/>
</dbReference>
<reference evidence="3 4" key="1">
    <citation type="submission" date="2018-08" db="EMBL/GenBank/DDBJ databases">
        <title>A genome reference for cultivated species of the human gut microbiota.</title>
        <authorList>
            <person name="Zou Y."/>
            <person name="Xue W."/>
            <person name="Luo G."/>
        </authorList>
    </citation>
    <scope>NUCLEOTIDE SEQUENCE [LARGE SCALE GENOMIC DNA]</scope>
    <source>
        <strain evidence="3 4">AM40-30BH</strain>
    </source>
</reference>
<sequence length="255" mass="28818">MKKKLTLIYLTGLLTISITNVNAQPKVVAHRGHWDTEGSAQNSIRALIKADSIKCDACEFDVWLTADKQLVVNHDNTINGYEIETTSSDTILSQKLKNGEFLPSLSQFLDVAKLLTVDLVLEIKPHKNRKHEAEAVSMVLNMVQEKGLEDRTSYITFSRNAFDELVKQTQRPILYLNGVAPDVLKSIGGTGADYHINVFKKNPEWIKQLHNLGLEVNIWTVSDPEGIQWCIDNSADYITTNNPELVQKMIKEHYK</sequence>
<dbReference type="Gene3D" id="3.20.20.190">
    <property type="entry name" value="Phosphatidylinositol (PI) phosphodiesterase"/>
    <property type="match status" value="1"/>
</dbReference>